<evidence type="ECO:0000313" key="3">
    <source>
        <dbReference type="EMBL" id="UOE42753.1"/>
    </source>
</evidence>
<evidence type="ECO:0000313" key="4">
    <source>
        <dbReference type="Proteomes" id="UP000832097"/>
    </source>
</evidence>
<proteinExistence type="predicted"/>
<organism evidence="3 4">
    <name type="scientific">Agromyces larvae</name>
    <dbReference type="NCBI Taxonomy" id="2929802"/>
    <lineage>
        <taxon>Bacteria</taxon>
        <taxon>Bacillati</taxon>
        <taxon>Actinomycetota</taxon>
        <taxon>Actinomycetes</taxon>
        <taxon>Micrococcales</taxon>
        <taxon>Microbacteriaceae</taxon>
        <taxon>Agromyces</taxon>
    </lineage>
</organism>
<keyword evidence="4" id="KW-1185">Reference proteome</keyword>
<dbReference type="Pfam" id="PF13313">
    <property type="entry name" value="DUF4082"/>
    <property type="match status" value="1"/>
</dbReference>
<dbReference type="RefSeq" id="WP_243553685.1">
    <property type="nucleotide sequence ID" value="NZ_CP094528.1"/>
</dbReference>
<feature type="domain" description="DUF4082" evidence="2">
    <location>
        <begin position="27"/>
        <end position="164"/>
    </location>
</feature>
<reference evidence="3 4" key="1">
    <citation type="submission" date="2022-03" db="EMBL/GenBank/DDBJ databases">
        <title>Mucilaginibacter sp. isolated from the gut of Protaetia brevitarsis seulensis larvae.</title>
        <authorList>
            <person name="Won M."/>
            <person name="Kim S.-J."/>
            <person name="Kwon S.-W."/>
        </authorList>
    </citation>
    <scope>NUCLEOTIDE SEQUENCE [LARGE SCALE GENOMIC DNA]</scope>
    <source>
        <strain evidence="3 4">CFWR-12</strain>
    </source>
</reference>
<gene>
    <name evidence="3" type="ORF">MTO99_11180</name>
</gene>
<feature type="compositionally biased region" description="Pro residues" evidence="1">
    <location>
        <begin position="186"/>
        <end position="210"/>
    </location>
</feature>
<dbReference type="InterPro" id="IPR025141">
    <property type="entry name" value="DUF4082"/>
</dbReference>
<sequence>MALIGTSVVVPALATPATVGLFSESVRPTTPVESEPYTVELGVTLSSDRPGTLTGVQFYRSAAQHGSYAATVWSSHGRRIAQATFPKSSTPGWQTAALDRPVRLAAGETITVSYLASGGHFAVSGKTYAKTYRKNGLTVPRGGGMFRYGRGFPTLSYHGPNYLVDVVFAPGPVPTPRPTATKRPTTPTPTPTPKPAPAPSPTPTPTPSVDPSPTAAPSNPQPNELNLPHVPWEGGSEYWAQFPAATDWADSSFFPIGVWWGNVSSADEVNWDKAHGINFYAGMWEGTDFSLFEEGGVYWVGPKLNNTFKETSRYWPGVFMDDEVDGWSDTPADGFAHLQAIKDRWAASGKFLYANYTSLVIGPDMVLKDQQRYVNEFTDAVSVDLYWYTAPYCDFQPYRGWLLADPVELGACHTSSSYGKTVNGLTQRDAADGTLQPRWNYIELLDPSDPYYDYDLTISPDQIKGAAMNSIINEARGLIYFNQSFQGPCPSGMAIRDAQTKGAKWCGYRQIEAMGEVNNFVKSLARVLNTQSYEWSFGSGLDTMLKAYDGSAYIFAMTDGTTGSRSFKLPAGIDGKTVEVVGESRTLSVSDGSFTDAFPNEYTYHVYKIAL</sequence>
<name>A0ABY4BU62_9MICO</name>
<evidence type="ECO:0000256" key="1">
    <source>
        <dbReference type="SAM" id="MobiDB-lite"/>
    </source>
</evidence>
<evidence type="ECO:0000259" key="2">
    <source>
        <dbReference type="Pfam" id="PF13313"/>
    </source>
</evidence>
<dbReference type="EMBL" id="CP094528">
    <property type="protein sequence ID" value="UOE42753.1"/>
    <property type="molecule type" value="Genomic_DNA"/>
</dbReference>
<feature type="region of interest" description="Disordered" evidence="1">
    <location>
        <begin position="174"/>
        <end position="230"/>
    </location>
</feature>
<protein>
    <submittedName>
        <fullName evidence="3">DUF4082 domain-containing protein</fullName>
    </submittedName>
</protein>
<dbReference type="Proteomes" id="UP000832097">
    <property type="component" value="Chromosome"/>
</dbReference>
<accession>A0ABY4BU62</accession>